<feature type="signal peptide" evidence="1">
    <location>
        <begin position="1"/>
        <end position="20"/>
    </location>
</feature>
<keyword evidence="1" id="KW-0732">Signal</keyword>
<reference evidence="2 3" key="1">
    <citation type="submission" date="2020-08" db="EMBL/GenBank/DDBJ databases">
        <title>Pseudomonas sp. nov.</title>
        <authorList>
            <person name="Gieschler S."/>
            <person name="Fiedler G."/>
            <person name="Brinks E."/>
            <person name="Boehnlein C."/>
            <person name="Franz C.M.A.P."/>
            <person name="Kabisch J."/>
        </authorList>
    </citation>
    <scope>NUCLEOTIDE SEQUENCE [LARGE SCALE GENOMIC DNA]</scope>
    <source>
        <strain evidence="2 3">MBT-2</strain>
    </source>
</reference>
<dbReference type="AlphaFoldDB" id="A0A7X1G6G3"/>
<proteinExistence type="predicted"/>
<name>A0A7X1G6G3_9PSED</name>
<evidence type="ECO:0000256" key="1">
    <source>
        <dbReference type="SAM" id="SignalP"/>
    </source>
</evidence>
<dbReference type="RefSeq" id="WP_185794120.1">
    <property type="nucleotide sequence ID" value="NZ_JACMYH010000001.1"/>
</dbReference>
<dbReference type="EMBL" id="JACMYH010000001">
    <property type="protein sequence ID" value="MBC2678589.1"/>
    <property type="molecule type" value="Genomic_DNA"/>
</dbReference>
<dbReference type="GO" id="GO:0009289">
    <property type="term" value="C:pilus"/>
    <property type="evidence" value="ECO:0007669"/>
    <property type="project" value="InterPro"/>
</dbReference>
<dbReference type="Gene3D" id="2.60.40.2040">
    <property type="entry name" value="CFA/I fimbrial subunit E, pilin domain"/>
    <property type="match status" value="1"/>
</dbReference>
<dbReference type="Pfam" id="PF04449">
    <property type="entry name" value="Fimbrial_CS1"/>
    <property type="match status" value="1"/>
</dbReference>
<accession>A0A7X1G6G3</accession>
<dbReference type="Proteomes" id="UP000546173">
    <property type="component" value="Unassembled WGS sequence"/>
</dbReference>
<evidence type="ECO:0000313" key="3">
    <source>
        <dbReference type="Proteomes" id="UP000546173"/>
    </source>
</evidence>
<evidence type="ECO:0000313" key="2">
    <source>
        <dbReference type="EMBL" id="MBC2678589.1"/>
    </source>
</evidence>
<comment type="caution">
    <text evidence="2">The sequence shown here is derived from an EMBL/GenBank/DDBJ whole genome shotgun (WGS) entry which is preliminary data.</text>
</comment>
<dbReference type="InterPro" id="IPR007540">
    <property type="entry name" value="Fimbrial_CS1-type"/>
</dbReference>
<gene>
    <name evidence="2" type="ORF">H7993_09320</name>
</gene>
<sequence length="160" mass="16595">MKSSVLALPLALLFTGSAMADQRIDHTVTVTATVPTDKFIVEPLGGNWMNEPQNMSFKPVDGSLEPIRKQLTMKSTSGAIKAKLLNSPTMTSGSNSIGLNVKVGNQALSTSSEIVANVADAAAGTVVDFLVTAGAKPSAGYVPGTYQGTVNLVFETPDPV</sequence>
<organism evidence="2 3">
    <name type="scientific">Pseudomonas baltica</name>
    <dbReference type="NCBI Taxonomy" id="2762576"/>
    <lineage>
        <taxon>Bacteria</taxon>
        <taxon>Pseudomonadati</taxon>
        <taxon>Pseudomonadota</taxon>
        <taxon>Gammaproteobacteria</taxon>
        <taxon>Pseudomonadales</taxon>
        <taxon>Pseudomonadaceae</taxon>
        <taxon>Pseudomonas</taxon>
    </lineage>
</organism>
<protein>
    <submittedName>
        <fullName evidence="2">Adhesin</fullName>
    </submittedName>
</protein>
<feature type="chain" id="PRO_5031465223" evidence="1">
    <location>
        <begin position="21"/>
        <end position="160"/>
    </location>
</feature>
<keyword evidence="3" id="KW-1185">Reference proteome</keyword>